<dbReference type="AlphaFoldDB" id="A0A1B0C010"/>
<dbReference type="Proteomes" id="UP000092460">
    <property type="component" value="Unassembled WGS sequence"/>
</dbReference>
<keyword evidence="3" id="KW-1185">Reference proteome</keyword>
<evidence type="ECO:0000313" key="2">
    <source>
        <dbReference type="EnsemblMetazoa" id="GPPI045517-PA"/>
    </source>
</evidence>
<reference evidence="3" key="1">
    <citation type="submission" date="2015-01" db="EMBL/GenBank/DDBJ databases">
        <authorList>
            <person name="Aksoy S."/>
            <person name="Warren W."/>
            <person name="Wilson R.K."/>
        </authorList>
    </citation>
    <scope>NUCLEOTIDE SEQUENCE [LARGE SCALE GENOMIC DNA]</scope>
    <source>
        <strain evidence="3">IAEA</strain>
    </source>
</reference>
<feature type="transmembrane region" description="Helical" evidence="1">
    <location>
        <begin position="132"/>
        <end position="152"/>
    </location>
</feature>
<dbReference type="EMBL" id="JXJN01023371">
    <property type="status" value="NOT_ANNOTATED_CDS"/>
    <property type="molecule type" value="Genomic_DNA"/>
</dbReference>
<evidence type="ECO:0000256" key="1">
    <source>
        <dbReference type="SAM" id="Phobius"/>
    </source>
</evidence>
<sequence>MCLKKKDKVHHHKEQRRDSYVTTLSSVSTTSSKLICLVAFNCCELRLLCCDSDAAGSGDDKRFLRRAHNLKGGKPAARIVAAGQSSLFVFSIVAISESAPKGGCTFSCLRERVSPSSLAQRFELRDKMLEDVFCWVVVVPVFELVFAVAVVIEKRFVKYFVIINLKAQKTICQGPDTLT</sequence>
<name>A0A1B0C010_9MUSC</name>
<reference evidence="2" key="2">
    <citation type="submission" date="2020-05" db="UniProtKB">
        <authorList>
            <consortium name="EnsemblMetazoa"/>
        </authorList>
    </citation>
    <scope>IDENTIFICATION</scope>
    <source>
        <strain evidence="2">IAEA</strain>
    </source>
</reference>
<dbReference type="EnsemblMetazoa" id="GPPI045517-RA">
    <property type="protein sequence ID" value="GPPI045517-PA"/>
    <property type="gene ID" value="GPPI045517"/>
</dbReference>
<keyword evidence="1" id="KW-1133">Transmembrane helix</keyword>
<accession>A0A1B0C010</accession>
<keyword evidence="1" id="KW-0472">Membrane</keyword>
<organism evidence="2 3">
    <name type="scientific">Glossina palpalis gambiensis</name>
    <dbReference type="NCBI Taxonomy" id="67801"/>
    <lineage>
        <taxon>Eukaryota</taxon>
        <taxon>Metazoa</taxon>
        <taxon>Ecdysozoa</taxon>
        <taxon>Arthropoda</taxon>
        <taxon>Hexapoda</taxon>
        <taxon>Insecta</taxon>
        <taxon>Pterygota</taxon>
        <taxon>Neoptera</taxon>
        <taxon>Endopterygota</taxon>
        <taxon>Diptera</taxon>
        <taxon>Brachycera</taxon>
        <taxon>Muscomorpha</taxon>
        <taxon>Hippoboscoidea</taxon>
        <taxon>Glossinidae</taxon>
        <taxon>Glossina</taxon>
    </lineage>
</organism>
<keyword evidence="1" id="KW-0812">Transmembrane</keyword>
<evidence type="ECO:0000313" key="3">
    <source>
        <dbReference type="Proteomes" id="UP000092460"/>
    </source>
</evidence>
<protein>
    <submittedName>
        <fullName evidence="2">Uncharacterized protein</fullName>
    </submittedName>
</protein>
<proteinExistence type="predicted"/>
<dbReference type="VEuPathDB" id="VectorBase:GPPI045517"/>